<evidence type="ECO:0000259" key="2">
    <source>
        <dbReference type="Pfam" id="PF13032"/>
    </source>
</evidence>
<feature type="compositionally biased region" description="Acidic residues" evidence="1">
    <location>
        <begin position="878"/>
        <end position="888"/>
    </location>
</feature>
<feature type="region of interest" description="Disordered" evidence="1">
    <location>
        <begin position="864"/>
        <end position="888"/>
    </location>
</feature>
<dbReference type="EMBL" id="RZYA01000015">
    <property type="protein sequence ID" value="RVU20499.1"/>
    <property type="molecule type" value="Genomic_DNA"/>
</dbReference>
<dbReference type="Pfam" id="PF13032">
    <property type="entry name" value="RNaseH_pPIWI_RE"/>
    <property type="match status" value="1"/>
</dbReference>
<evidence type="ECO:0000313" key="4">
    <source>
        <dbReference type="EMBL" id="RVU20499.1"/>
    </source>
</evidence>
<dbReference type="OrthoDB" id="4561883at2"/>
<dbReference type="Proteomes" id="UP000283128">
    <property type="component" value="Unassembled WGS sequence"/>
</dbReference>
<dbReference type="InterPro" id="IPR024996">
    <property type="entry name" value="RNaseH_pPIWI_RE"/>
</dbReference>
<feature type="region of interest" description="Disordered" evidence="1">
    <location>
        <begin position="532"/>
        <end position="552"/>
    </location>
</feature>
<evidence type="ECO:0008006" key="6">
    <source>
        <dbReference type="Google" id="ProtNLM"/>
    </source>
</evidence>
<organism evidence="4 5">
    <name type="scientific">Streptomyces antnestii</name>
    <dbReference type="NCBI Taxonomy" id="2494256"/>
    <lineage>
        <taxon>Bacteria</taxon>
        <taxon>Bacillati</taxon>
        <taxon>Actinomycetota</taxon>
        <taxon>Actinomycetes</taxon>
        <taxon>Kitasatosporales</taxon>
        <taxon>Streptomycetaceae</taxon>
        <taxon>Streptomyces</taxon>
    </lineage>
</organism>
<reference evidence="4 5" key="1">
    <citation type="submission" date="2019-01" db="EMBL/GenBank/DDBJ databases">
        <title>Genome sequences of Streptomyces and Rhizobium isolates collected from root and soil.</title>
        <authorList>
            <person name="Chhettri S."/>
            <person name="Sevigny J.L."/>
            <person name="Sen A."/>
            <person name="Ennis N."/>
            <person name="Tisa L."/>
        </authorList>
    </citation>
    <scope>NUCLEOTIDE SEQUENCE [LARGE SCALE GENOMIC DNA]</scope>
    <source>
        <strain evidence="4 5">San01</strain>
    </source>
</reference>
<keyword evidence="5" id="KW-1185">Reference proteome</keyword>
<dbReference type="RefSeq" id="WP_127831105.1">
    <property type="nucleotide sequence ID" value="NZ_RZYA01000015.1"/>
</dbReference>
<accession>A0A3S3UC06</accession>
<feature type="domain" description="pPIWI-RE RNaseH" evidence="2">
    <location>
        <begin position="588"/>
        <end position="869"/>
    </location>
</feature>
<protein>
    <recommendedName>
        <fullName evidence="6">DUF3893 domain-containing protein</fullName>
    </recommendedName>
</protein>
<gene>
    <name evidence="4" type="ORF">EOT10_27960</name>
</gene>
<feature type="region of interest" description="Disordered" evidence="1">
    <location>
        <begin position="737"/>
        <end position="762"/>
    </location>
</feature>
<proteinExistence type="predicted"/>
<name>A0A3S3UC06_9ACTN</name>
<evidence type="ECO:0000313" key="5">
    <source>
        <dbReference type="Proteomes" id="UP000283128"/>
    </source>
</evidence>
<dbReference type="Pfam" id="PF13111">
    <property type="entry name" value="pPIWI_RE_X"/>
    <property type="match status" value="1"/>
</dbReference>
<dbReference type="InterPro" id="IPR025085">
    <property type="entry name" value="pPIWI_RE_X"/>
</dbReference>
<comment type="caution">
    <text evidence="4">The sequence shown here is derived from an EMBL/GenBank/DDBJ whole genome shotgun (WGS) entry which is preliminary data.</text>
</comment>
<sequence>MLTSLAYLLAPERLGTVVLYRLNEDFAEAWSQLPRYRDNDTSKPIRPAYAGLATALSAVTNQPIVIMPDIDTMPDDDRALPTVLATTKPIAPRLLTRAVRSWEQLIHGGTDANTLSPLLAQSEMDKPKLGSFIRDAASGQPRAPQWFYRVAAWNFAAALAREPLHLPAGTADAGRRLEWLMDTRGSLLAWDHVLKGKTERPARIGYAMHKLDFRVITLPGEPRIGIHVLPTFSRLATHWAGTRTAFVERGKNNTVLRLPVGHRRASEGWEPYARNFAAQVVAACNLEAIQLGNNETLAEVKESSVRALVPGPTEHPLGKGTGTRFNLYLAHHVKKAAAKLKVEQLVYERTDVEVVRHTKGPVAREDLDHALSGTGQDQVRVLALYDDEYTRERMITALTPYLEEPEQTEEWGDNRDHRLTERLCVQLRRLPALTSPTPVDWNRELSFLAPLSSTMLTGVWVETIWNPKRRTPRRGQPDVYDPKQDLRRHFHRRGAVSQFIAQRPRPKPPKPEDEDGLSQDSELSAELQAMAGDLDLEPQVGEEAKKPKRKRPRLDYPAINGLRDLMFRLGAVDGRLAEGVPLDRPTILVGLHLRQQRVSAKFGSADKTQMVEVLTALHTDPDPDKPWRLEMYSRRDHAWLPLPQGEVAFGSGPIGVDQHARHKEGAALVREHIKAALRILPAKTPLVIFVDTEACRTIWPGLQHAQLGEATLPSEGLNYNGRSVAVVSINTSYGEVPTPVDRADARGRRDPARPQAPDDWLHERTTSTGVTSWYFAQKSRSYDGFGQTAINGSTFTRFTIPEDQKEALLRKDWHSFTATQITVPQPGMHQPKDLAALAAALCHQSLAWDARTRHPVPLHVAGAVDRNHPEYRGSSFETETEQPGEDAS</sequence>
<evidence type="ECO:0000256" key="1">
    <source>
        <dbReference type="SAM" id="MobiDB-lite"/>
    </source>
</evidence>
<dbReference type="AlphaFoldDB" id="A0A3S3UC06"/>
<feature type="compositionally biased region" description="Basic and acidic residues" evidence="1">
    <location>
        <begin position="741"/>
        <end position="752"/>
    </location>
</feature>
<feature type="region of interest" description="Disordered" evidence="1">
    <location>
        <begin position="497"/>
        <end position="520"/>
    </location>
</feature>
<feature type="domain" description="pPIWI-RE module N-terminal" evidence="3">
    <location>
        <begin position="6"/>
        <end position="358"/>
    </location>
</feature>
<evidence type="ECO:0000259" key="3">
    <source>
        <dbReference type="Pfam" id="PF13111"/>
    </source>
</evidence>